<gene>
    <name evidence="2" type="ORF">VRU48_13770</name>
</gene>
<dbReference type="SUPFAM" id="SSF49464">
    <property type="entry name" value="Carboxypeptidase regulatory domain-like"/>
    <property type="match status" value="1"/>
</dbReference>
<feature type="signal peptide" evidence="1">
    <location>
        <begin position="1"/>
        <end position="22"/>
    </location>
</feature>
<evidence type="ECO:0000313" key="2">
    <source>
        <dbReference type="EMBL" id="MEE1946186.1"/>
    </source>
</evidence>
<dbReference type="InterPro" id="IPR008969">
    <property type="entry name" value="CarboxyPept-like_regulatory"/>
</dbReference>
<organism evidence="2 3">
    <name type="scientific">Pedobacter albus</name>
    <dbReference type="NCBI Taxonomy" id="3113905"/>
    <lineage>
        <taxon>Bacteria</taxon>
        <taxon>Pseudomonadati</taxon>
        <taxon>Bacteroidota</taxon>
        <taxon>Sphingobacteriia</taxon>
        <taxon>Sphingobacteriales</taxon>
        <taxon>Sphingobacteriaceae</taxon>
        <taxon>Pedobacter</taxon>
    </lineage>
</organism>
<dbReference type="RefSeq" id="WP_330108495.1">
    <property type="nucleotide sequence ID" value="NZ_JAZDQT010000002.1"/>
</dbReference>
<keyword evidence="3" id="KW-1185">Reference proteome</keyword>
<feature type="chain" id="PRO_5046041247" evidence="1">
    <location>
        <begin position="23"/>
        <end position="111"/>
    </location>
</feature>
<dbReference type="EMBL" id="JAZDQT010000002">
    <property type="protein sequence ID" value="MEE1946186.1"/>
    <property type="molecule type" value="Genomic_DNA"/>
</dbReference>
<name>A0ABU7I9P5_9SPHI</name>
<comment type="caution">
    <text evidence="2">The sequence shown here is derived from an EMBL/GenBank/DDBJ whole genome shotgun (WGS) entry which is preliminary data.</text>
</comment>
<keyword evidence="1" id="KW-0732">Signal</keyword>
<dbReference type="Proteomes" id="UP001336835">
    <property type="component" value="Unassembled WGS sequence"/>
</dbReference>
<protein>
    <submittedName>
        <fullName evidence="2">Carboxypeptidase-like regulatory domain-containing protein</fullName>
    </submittedName>
</protein>
<accession>A0ABU7I9P5</accession>
<evidence type="ECO:0000313" key="3">
    <source>
        <dbReference type="Proteomes" id="UP001336835"/>
    </source>
</evidence>
<evidence type="ECO:0000256" key="1">
    <source>
        <dbReference type="SAM" id="SignalP"/>
    </source>
</evidence>
<dbReference type="Pfam" id="PF13715">
    <property type="entry name" value="CarbopepD_reg_2"/>
    <property type="match status" value="1"/>
</dbReference>
<reference evidence="2 3" key="1">
    <citation type="submission" date="2024-01" db="EMBL/GenBank/DDBJ databases">
        <title>Pedobacter sp. nov., isolated from fresh soil.</title>
        <authorList>
            <person name="Le N.T.T."/>
        </authorList>
    </citation>
    <scope>NUCLEOTIDE SEQUENCE [LARGE SCALE GENOMIC DNA]</scope>
    <source>
        <strain evidence="2 3">KR3-3</strain>
    </source>
</reference>
<sequence length="111" mass="12223">MKKLLLPILILLILFGFKTSTTKTITGTVIDKSDGSGIPSASVKAMPSKTQVATDRNGQFKLDIDKRDKILVVSYLGYKTQTLTLTRKKKIEIKLEPNPIDPKHTIIVGGK</sequence>
<proteinExistence type="predicted"/>
<dbReference type="Gene3D" id="2.60.40.1120">
    <property type="entry name" value="Carboxypeptidase-like, regulatory domain"/>
    <property type="match status" value="1"/>
</dbReference>